<evidence type="ECO:0000256" key="1">
    <source>
        <dbReference type="SAM" id="MobiDB-lite"/>
    </source>
</evidence>
<reference evidence="2" key="1">
    <citation type="submission" date="2018-05" db="EMBL/GenBank/DDBJ databases">
        <authorList>
            <person name="Lanie J.A."/>
            <person name="Ng W.-L."/>
            <person name="Kazmierczak K.M."/>
            <person name="Andrzejewski T.M."/>
            <person name="Davidsen T.M."/>
            <person name="Wayne K.J."/>
            <person name="Tettelin H."/>
            <person name="Glass J.I."/>
            <person name="Rusch D."/>
            <person name="Podicherti R."/>
            <person name="Tsui H.-C.T."/>
            <person name="Winkler M.E."/>
        </authorList>
    </citation>
    <scope>NUCLEOTIDE SEQUENCE</scope>
</reference>
<dbReference type="GO" id="GO:0004130">
    <property type="term" value="F:cytochrome-c peroxidase activity"/>
    <property type="evidence" value="ECO:0007669"/>
    <property type="project" value="TreeGrafter"/>
</dbReference>
<protein>
    <recommendedName>
        <fullName evidence="3">Cytochrome c domain-containing protein</fullName>
    </recommendedName>
</protein>
<gene>
    <name evidence="2" type="ORF">METZ01_LOCUS267308</name>
</gene>
<dbReference type="InterPro" id="IPR051395">
    <property type="entry name" value="Cytochrome_c_Peroxidase/MauG"/>
</dbReference>
<evidence type="ECO:0008006" key="3">
    <source>
        <dbReference type="Google" id="ProtNLM"/>
    </source>
</evidence>
<name>A0A382JPQ1_9ZZZZ</name>
<feature type="region of interest" description="Disordered" evidence="1">
    <location>
        <begin position="311"/>
        <end position="331"/>
    </location>
</feature>
<dbReference type="PANTHER" id="PTHR30600:SF4">
    <property type="entry name" value="CYTOCHROME C DOMAIN-CONTAINING PROTEIN"/>
    <property type="match status" value="1"/>
</dbReference>
<dbReference type="AlphaFoldDB" id="A0A382JPQ1"/>
<feature type="non-terminal residue" evidence="2">
    <location>
        <position position="1"/>
    </location>
</feature>
<sequence length="425" mass="47106">LRIKIEDIQANNYTLDELIQHGEHVFIAILNTLDGKGRPASTGGGAKREPRIFPDNLNRISGPDSDSCAGCHNRPSAGGGGDNAANVFVLAQFEQFVDFSKQEHVVKGLEGIGNERNTLGMFGSGFIELLAREMMDDLQLQKKQAVEKAIKEGILIEENLLTKNISFGKIRVTPFGKVDYSGVEGIDHDLVVKPFHQKGVVESLRVFTNAAMNHHHGIQPTEIFGENTDADGDGVINELTMGDVTALTIFQATLPAPHQVWPKDTHLKSMAKKGENLFSSIACTSCHVPKLPLENTIFSEPGPHNRYPNLSCSGTLKHKKRSSENTSDKTIGTRCKENGPCYCSESNIEAPYNFDLLPFIKNFTRDEDGRLLVPVFTDLKRHAMGQQLNNEEREQADVPTDQWLTKKLWGFYSEPSYLHHGRASL</sequence>
<dbReference type="GO" id="GO:0020037">
    <property type="term" value="F:heme binding"/>
    <property type="evidence" value="ECO:0007669"/>
    <property type="project" value="InterPro"/>
</dbReference>
<dbReference type="Gene3D" id="1.10.760.10">
    <property type="entry name" value="Cytochrome c-like domain"/>
    <property type="match status" value="1"/>
</dbReference>
<organism evidence="2">
    <name type="scientific">marine metagenome</name>
    <dbReference type="NCBI Taxonomy" id="408172"/>
    <lineage>
        <taxon>unclassified sequences</taxon>
        <taxon>metagenomes</taxon>
        <taxon>ecological metagenomes</taxon>
    </lineage>
</organism>
<dbReference type="GO" id="GO:0009055">
    <property type="term" value="F:electron transfer activity"/>
    <property type="evidence" value="ECO:0007669"/>
    <property type="project" value="InterPro"/>
</dbReference>
<dbReference type="PANTHER" id="PTHR30600">
    <property type="entry name" value="CYTOCHROME C PEROXIDASE-RELATED"/>
    <property type="match status" value="1"/>
</dbReference>
<proteinExistence type="predicted"/>
<dbReference type="InterPro" id="IPR036909">
    <property type="entry name" value="Cyt_c-like_dom_sf"/>
</dbReference>
<accession>A0A382JPQ1</accession>
<dbReference type="EMBL" id="UINC01075858">
    <property type="protein sequence ID" value="SVC14454.1"/>
    <property type="molecule type" value="Genomic_DNA"/>
</dbReference>
<evidence type="ECO:0000313" key="2">
    <source>
        <dbReference type="EMBL" id="SVC14454.1"/>
    </source>
</evidence>
<feature type="non-terminal residue" evidence="2">
    <location>
        <position position="425"/>
    </location>
</feature>